<evidence type="ECO:0000313" key="1">
    <source>
        <dbReference type="EMBL" id="MDN3296325.1"/>
    </source>
</evidence>
<dbReference type="Gene3D" id="3.30.530.20">
    <property type="match status" value="1"/>
</dbReference>
<comment type="caution">
    <text evidence="1">The sequence shown here is derived from an EMBL/GenBank/DDBJ whole genome shotgun (WGS) entry which is preliminary data.</text>
</comment>
<dbReference type="InterPro" id="IPR023393">
    <property type="entry name" value="START-like_dom_sf"/>
</dbReference>
<dbReference type="Proteomes" id="UP001174050">
    <property type="component" value="Unassembled WGS sequence"/>
</dbReference>
<name>A0ABT7ZA11_9ACTN</name>
<proteinExistence type="predicted"/>
<dbReference type="EMBL" id="JAUEPL010000031">
    <property type="protein sequence ID" value="MDN3296325.1"/>
    <property type="molecule type" value="Genomic_DNA"/>
</dbReference>
<gene>
    <name evidence="1" type="ORF">QWM81_20100</name>
</gene>
<reference evidence="1" key="1">
    <citation type="submission" date="2023-06" db="EMBL/GenBank/DDBJ databases">
        <title>WGS-Sequencing of Streptomyces ficellus isolate 21 collected from sand in Gara Djebilet Iron Mine in Algeria.</title>
        <authorList>
            <person name="Zegers G.P."/>
            <person name="Gomez A."/>
            <person name="Gueddou A."/>
            <person name="Zahara A.F."/>
            <person name="Worth M."/>
            <person name="Sevigny J.L."/>
            <person name="Tisa L."/>
        </authorList>
    </citation>
    <scope>NUCLEOTIDE SEQUENCE</scope>
    <source>
        <strain evidence="1">AS11</strain>
    </source>
</reference>
<accession>A0ABT7ZA11</accession>
<dbReference type="RefSeq" id="WP_290113536.1">
    <property type="nucleotide sequence ID" value="NZ_JAUEPL010000031.1"/>
</dbReference>
<evidence type="ECO:0000313" key="2">
    <source>
        <dbReference type="Proteomes" id="UP001174050"/>
    </source>
</evidence>
<organism evidence="1 2">
    <name type="scientific">Streptomyces ficellus</name>
    <dbReference type="NCBI Taxonomy" id="1977088"/>
    <lineage>
        <taxon>Bacteria</taxon>
        <taxon>Bacillati</taxon>
        <taxon>Actinomycetota</taxon>
        <taxon>Actinomycetes</taxon>
        <taxon>Kitasatosporales</taxon>
        <taxon>Streptomycetaceae</taxon>
        <taxon>Streptomyces</taxon>
    </lineage>
</organism>
<dbReference type="Pfam" id="PF10604">
    <property type="entry name" value="Polyketide_cyc2"/>
    <property type="match status" value="1"/>
</dbReference>
<dbReference type="SUPFAM" id="SSF55961">
    <property type="entry name" value="Bet v1-like"/>
    <property type="match status" value="1"/>
</dbReference>
<keyword evidence="2" id="KW-1185">Reference proteome</keyword>
<sequence length="156" mass="16984">MGTPEVTVVTVERHIEAPRTRVWEALTDLHGLPGTLTGVERVDVLTEGPFQTGTRWRETRRMLGKETTEELYVTACEAPARYVVEADSRGTHYVSEFTIRETEPGRTLVRVAFSARPGAGGLGGLLAKALGGLGRKAVARSVERDLADLAAAVERR</sequence>
<dbReference type="CDD" id="cd07812">
    <property type="entry name" value="SRPBCC"/>
    <property type="match status" value="1"/>
</dbReference>
<protein>
    <submittedName>
        <fullName evidence="1">SRPBCC family protein</fullName>
    </submittedName>
</protein>
<dbReference type="InterPro" id="IPR019587">
    <property type="entry name" value="Polyketide_cyclase/dehydratase"/>
</dbReference>